<dbReference type="InterPro" id="IPR001314">
    <property type="entry name" value="Peptidase_S1A"/>
</dbReference>
<dbReference type="InterPro" id="IPR009003">
    <property type="entry name" value="Peptidase_S1_PA"/>
</dbReference>
<keyword evidence="3" id="KW-0732">Signal</keyword>
<comment type="caution">
    <text evidence="5">The sequence shown here is derived from an EMBL/GenBank/DDBJ whole genome shotgun (WGS) entry which is preliminary data.</text>
</comment>
<dbReference type="InterPro" id="IPR001254">
    <property type="entry name" value="Trypsin_dom"/>
</dbReference>
<evidence type="ECO:0000256" key="1">
    <source>
        <dbReference type="ARBA" id="ARBA00007664"/>
    </source>
</evidence>
<proteinExistence type="inferred from homology"/>
<organism evidence="5 6">
    <name type="scientific">Cryptosporangium japonicum</name>
    <dbReference type="NCBI Taxonomy" id="80872"/>
    <lineage>
        <taxon>Bacteria</taxon>
        <taxon>Bacillati</taxon>
        <taxon>Actinomycetota</taxon>
        <taxon>Actinomycetes</taxon>
        <taxon>Cryptosporangiales</taxon>
        <taxon>Cryptosporangiaceae</taxon>
        <taxon>Cryptosporangium</taxon>
    </lineage>
</organism>
<feature type="domain" description="Peptidase S1" evidence="4">
    <location>
        <begin position="19"/>
        <end position="252"/>
    </location>
</feature>
<keyword evidence="6" id="KW-1185">Reference proteome</keyword>
<dbReference type="EMBL" id="BAAAGX010000014">
    <property type="protein sequence ID" value="GAA0245778.1"/>
    <property type="molecule type" value="Genomic_DNA"/>
</dbReference>
<name>A0ABP3DX68_9ACTN</name>
<sequence length="254" mass="25728">MRSLPALALSAVTVGAVLFVGGAPAQAVANGVPVDEGQYQFSTKLTMTGIPTPDGATRDSACSGALVAPQWILTAGHCFHDVDGNLVSGPVPYDTVATLGRVHATGEGGVDVPVVEVAQSPVNDISLAKLERPVEGIEPVRLATSAPTAGEVLRLTGWGALDGVSAQPAEQLQTGLVEVASVADATVGVSGKEPSPSTGACLFDSGAPYFRETAEGAEVVSTESTGPDCPHDLEETTARVDAAADWIRATIKGS</sequence>
<dbReference type="PROSITE" id="PS50240">
    <property type="entry name" value="TRYPSIN_DOM"/>
    <property type="match status" value="1"/>
</dbReference>
<accession>A0ABP3DX68</accession>
<dbReference type="SUPFAM" id="SSF50494">
    <property type="entry name" value="Trypsin-like serine proteases"/>
    <property type="match status" value="1"/>
</dbReference>
<feature type="chain" id="PRO_5046455240" evidence="3">
    <location>
        <begin position="30"/>
        <end position="254"/>
    </location>
</feature>
<dbReference type="InterPro" id="IPR050430">
    <property type="entry name" value="Peptidase_S1"/>
</dbReference>
<evidence type="ECO:0000256" key="3">
    <source>
        <dbReference type="SAM" id="SignalP"/>
    </source>
</evidence>
<comment type="similarity">
    <text evidence="1">Belongs to the peptidase S1 family.</text>
</comment>
<evidence type="ECO:0000313" key="6">
    <source>
        <dbReference type="Proteomes" id="UP001500967"/>
    </source>
</evidence>
<dbReference type="PANTHER" id="PTHR24276:SF98">
    <property type="entry name" value="FI18310P1-RELATED"/>
    <property type="match status" value="1"/>
</dbReference>
<evidence type="ECO:0000313" key="5">
    <source>
        <dbReference type="EMBL" id="GAA0245778.1"/>
    </source>
</evidence>
<feature type="signal peptide" evidence="3">
    <location>
        <begin position="1"/>
        <end position="29"/>
    </location>
</feature>
<dbReference type="Gene3D" id="2.40.10.10">
    <property type="entry name" value="Trypsin-like serine proteases"/>
    <property type="match status" value="1"/>
</dbReference>
<keyword evidence="2" id="KW-1015">Disulfide bond</keyword>
<dbReference type="PRINTS" id="PR00722">
    <property type="entry name" value="CHYMOTRYPSIN"/>
</dbReference>
<dbReference type="InterPro" id="IPR043504">
    <property type="entry name" value="Peptidase_S1_PA_chymotrypsin"/>
</dbReference>
<dbReference type="SMART" id="SM00020">
    <property type="entry name" value="Tryp_SPc"/>
    <property type="match status" value="1"/>
</dbReference>
<evidence type="ECO:0000256" key="2">
    <source>
        <dbReference type="ARBA" id="ARBA00023157"/>
    </source>
</evidence>
<reference evidence="6" key="1">
    <citation type="journal article" date="2019" name="Int. J. Syst. Evol. Microbiol.">
        <title>The Global Catalogue of Microorganisms (GCM) 10K type strain sequencing project: providing services to taxonomists for standard genome sequencing and annotation.</title>
        <authorList>
            <consortium name="The Broad Institute Genomics Platform"/>
            <consortium name="The Broad Institute Genome Sequencing Center for Infectious Disease"/>
            <person name="Wu L."/>
            <person name="Ma J."/>
        </authorList>
    </citation>
    <scope>NUCLEOTIDE SEQUENCE [LARGE SCALE GENOMIC DNA]</scope>
    <source>
        <strain evidence="6">JCM 10425</strain>
    </source>
</reference>
<gene>
    <name evidence="5" type="ORF">GCM10009539_33930</name>
</gene>
<dbReference type="PROSITE" id="PS00134">
    <property type="entry name" value="TRYPSIN_HIS"/>
    <property type="match status" value="1"/>
</dbReference>
<evidence type="ECO:0000259" key="4">
    <source>
        <dbReference type="PROSITE" id="PS50240"/>
    </source>
</evidence>
<dbReference type="PANTHER" id="PTHR24276">
    <property type="entry name" value="POLYSERASE-RELATED"/>
    <property type="match status" value="1"/>
</dbReference>
<dbReference type="Proteomes" id="UP001500967">
    <property type="component" value="Unassembled WGS sequence"/>
</dbReference>
<dbReference type="InterPro" id="IPR018114">
    <property type="entry name" value="TRYPSIN_HIS"/>
</dbReference>
<dbReference type="Pfam" id="PF00089">
    <property type="entry name" value="Trypsin"/>
    <property type="match status" value="1"/>
</dbReference>
<protein>
    <submittedName>
        <fullName evidence="5">Trypsin-like serine protease</fullName>
    </submittedName>
</protein>